<keyword evidence="1" id="KW-0732">Signal</keyword>
<evidence type="ECO:0008006" key="4">
    <source>
        <dbReference type="Google" id="ProtNLM"/>
    </source>
</evidence>
<dbReference type="STRING" id="1117702.AQZ52_10175"/>
<name>A0A117UUF1_9SPHN</name>
<dbReference type="Proteomes" id="UP000058012">
    <property type="component" value="Unassembled WGS sequence"/>
</dbReference>
<accession>A0A117UUF1</accession>
<proteinExistence type="predicted"/>
<organism evidence="2 3">
    <name type="scientific">Novosphingobium fuchskuhlense</name>
    <dbReference type="NCBI Taxonomy" id="1117702"/>
    <lineage>
        <taxon>Bacteria</taxon>
        <taxon>Pseudomonadati</taxon>
        <taxon>Pseudomonadota</taxon>
        <taxon>Alphaproteobacteria</taxon>
        <taxon>Sphingomonadales</taxon>
        <taxon>Sphingomonadaceae</taxon>
        <taxon>Novosphingobium</taxon>
    </lineage>
</organism>
<dbReference type="RefSeq" id="WP_067910019.1">
    <property type="nucleotide sequence ID" value="NZ_KQ954245.1"/>
</dbReference>
<dbReference type="AlphaFoldDB" id="A0A117UUF1"/>
<comment type="caution">
    <text evidence="2">The sequence shown here is derived from an EMBL/GenBank/DDBJ whole genome shotgun (WGS) entry which is preliminary data.</text>
</comment>
<reference evidence="2 3" key="1">
    <citation type="submission" date="2015-10" db="EMBL/GenBank/DDBJ databases">
        <title>Draft genome sequence of Novosphingobium fuchskuhlense DSM 25065 isolated from a surface water sample of the southwest basin of Lake Grosse Fuchskuhle.</title>
        <authorList>
            <person name="Ruckert C."/>
            <person name="Winkler A."/>
            <person name="Glaeser J."/>
            <person name="Grossart H.-P."/>
            <person name="Kalinowski J."/>
            <person name="Glaeser S."/>
        </authorList>
    </citation>
    <scope>NUCLEOTIDE SEQUENCE [LARGE SCALE GENOMIC DNA]</scope>
    <source>
        <strain evidence="2 3">FNE08-7</strain>
    </source>
</reference>
<evidence type="ECO:0000313" key="2">
    <source>
        <dbReference type="EMBL" id="KUR71052.1"/>
    </source>
</evidence>
<keyword evidence="3" id="KW-1185">Reference proteome</keyword>
<protein>
    <recommendedName>
        <fullName evidence="4">DUF2147 domain-containing protein</fullName>
    </recommendedName>
</protein>
<feature type="signal peptide" evidence="1">
    <location>
        <begin position="1"/>
        <end position="36"/>
    </location>
</feature>
<sequence length="168" mass="19068">MPMRPLNAVGRALNFGFIRTLLIAMSTLLFATDAQAVTHNPYEITLGIFKNDVIEILGEPADKQSDASCCSDEQWNYNQGKIFFCKGRVTAVQIELSPNLKTFIRAIEEEKKARGEPEFSFDSMIGGRVKADWRIEPYRHLSISLDGNPYNSSLHVDRWLQDIKPCEK</sequence>
<gene>
    <name evidence="2" type="ORF">AQZ52_10175</name>
</gene>
<dbReference type="EMBL" id="LLZS01000007">
    <property type="protein sequence ID" value="KUR71052.1"/>
    <property type="molecule type" value="Genomic_DNA"/>
</dbReference>
<evidence type="ECO:0000313" key="3">
    <source>
        <dbReference type="Proteomes" id="UP000058012"/>
    </source>
</evidence>
<feature type="chain" id="PRO_5007156973" description="DUF2147 domain-containing protein" evidence="1">
    <location>
        <begin position="37"/>
        <end position="168"/>
    </location>
</feature>
<evidence type="ECO:0000256" key="1">
    <source>
        <dbReference type="SAM" id="SignalP"/>
    </source>
</evidence>
<dbReference type="OrthoDB" id="10000953at2"/>